<evidence type="ECO:0000256" key="2">
    <source>
        <dbReference type="ARBA" id="ARBA00022679"/>
    </source>
</evidence>
<keyword evidence="1 6" id="KW-0489">Methyltransferase</keyword>
<dbReference type="Pfam" id="PF22528">
    <property type="entry name" value="PRMT_C"/>
    <property type="match status" value="1"/>
</dbReference>
<protein>
    <submittedName>
        <fullName evidence="6">Type II protein arginine methyltransferase</fullName>
    </submittedName>
</protein>
<dbReference type="PANTHER" id="PTHR11006">
    <property type="entry name" value="PROTEIN ARGININE N-METHYLTRANSFERASE"/>
    <property type="match status" value="1"/>
</dbReference>
<dbReference type="SUPFAM" id="SSF53335">
    <property type="entry name" value="S-adenosyl-L-methionine-dependent methyltransferases"/>
    <property type="match status" value="1"/>
</dbReference>
<dbReference type="PANTHER" id="PTHR11006:SF4">
    <property type="entry name" value="PROTEIN ARGININE N-METHYLTRANSFERASE 7"/>
    <property type="match status" value="1"/>
</dbReference>
<name>A0A4R6S096_LABRH</name>
<keyword evidence="7" id="KW-1185">Reference proteome</keyword>
<sequence>MTQQAELSMSDPGRLAPAGPGPDTAELVRSLTARGEALLHGSAAGEAVECLRIARMLAGPGDERPARLLNRAIRQVVPRWHFAMMNDHERNAAYEEAIIATVRPGDVVLDIGTGSGLLALLAAKAGASMVITCEAEPVIAAAAQQIVLANGYADTITVINARSTALRVGVDLPTRADVLVTEIFDCALLGEHALPALEHARRELLTPDARLVPRHARLLGQLVESDRLRSHNNVSVACGFDVSTFNQFRSTEYFSTYLHSHDHRMLTAPFELLKVDFGTDLPAGTSEVSALPVSDGMCDAVAMWFELDLAPGVSLSNGPHHRYTHWRQAVQTFDTRLRCEAGLPVALNVSHDQERVHVRPCSPTADW</sequence>
<dbReference type="FunFam" id="3.40.50.150:FF:000071">
    <property type="entry name" value="Protein arginine N-methyltransferase 7"/>
    <property type="match status" value="1"/>
</dbReference>
<dbReference type="Pfam" id="PF06325">
    <property type="entry name" value="PrmA"/>
    <property type="match status" value="1"/>
</dbReference>
<feature type="domain" description="Protein arginine N-methyltransferase" evidence="5">
    <location>
        <begin position="222"/>
        <end position="358"/>
    </location>
</feature>
<reference evidence="6 7" key="1">
    <citation type="submission" date="2019-03" db="EMBL/GenBank/DDBJ databases">
        <title>Genomic Encyclopedia of Type Strains, Phase IV (KMG-IV): sequencing the most valuable type-strain genomes for metagenomic binning, comparative biology and taxonomic classification.</title>
        <authorList>
            <person name="Goeker M."/>
        </authorList>
    </citation>
    <scope>NUCLEOTIDE SEQUENCE [LARGE SCALE GENOMIC DNA]</scope>
    <source>
        <strain evidence="6 7">DSM 45361</strain>
    </source>
</reference>
<evidence type="ECO:0000256" key="4">
    <source>
        <dbReference type="SAM" id="MobiDB-lite"/>
    </source>
</evidence>
<dbReference type="GO" id="GO:0016274">
    <property type="term" value="F:protein-arginine N-methyltransferase activity"/>
    <property type="evidence" value="ECO:0007669"/>
    <property type="project" value="InterPro"/>
</dbReference>
<dbReference type="Gene3D" id="3.40.50.150">
    <property type="entry name" value="Vaccinia Virus protein VP39"/>
    <property type="match status" value="1"/>
</dbReference>
<proteinExistence type="predicted"/>
<dbReference type="GO" id="GO:0042054">
    <property type="term" value="F:histone methyltransferase activity"/>
    <property type="evidence" value="ECO:0007669"/>
    <property type="project" value="TreeGrafter"/>
</dbReference>
<keyword evidence="2 6" id="KW-0808">Transferase</keyword>
<dbReference type="AlphaFoldDB" id="A0A4R6S096"/>
<dbReference type="Proteomes" id="UP000295444">
    <property type="component" value="Unassembled WGS sequence"/>
</dbReference>
<dbReference type="Gene3D" id="2.70.160.11">
    <property type="entry name" value="Hnrnp arginine n-methyltransferase1"/>
    <property type="match status" value="1"/>
</dbReference>
<dbReference type="InterPro" id="IPR055135">
    <property type="entry name" value="PRMT_dom"/>
</dbReference>
<evidence type="ECO:0000313" key="6">
    <source>
        <dbReference type="EMBL" id="TDP92860.1"/>
    </source>
</evidence>
<dbReference type="InterPro" id="IPR029063">
    <property type="entry name" value="SAM-dependent_MTases_sf"/>
</dbReference>
<comment type="caution">
    <text evidence="6">The sequence shown here is derived from an EMBL/GenBank/DDBJ whole genome shotgun (WGS) entry which is preliminary data.</text>
</comment>
<dbReference type="PROSITE" id="PS51678">
    <property type="entry name" value="SAM_MT_PRMT"/>
    <property type="match status" value="1"/>
</dbReference>
<evidence type="ECO:0000259" key="5">
    <source>
        <dbReference type="Pfam" id="PF22528"/>
    </source>
</evidence>
<accession>A0A4R6S096</accession>
<dbReference type="InterPro" id="IPR025799">
    <property type="entry name" value="Arg_MeTrfase"/>
</dbReference>
<feature type="region of interest" description="Disordered" evidence="4">
    <location>
        <begin position="1"/>
        <end position="24"/>
    </location>
</feature>
<organism evidence="6 7">
    <name type="scientific">Labedaea rhizosphaerae</name>
    <dbReference type="NCBI Taxonomy" id="598644"/>
    <lineage>
        <taxon>Bacteria</taxon>
        <taxon>Bacillati</taxon>
        <taxon>Actinomycetota</taxon>
        <taxon>Actinomycetes</taxon>
        <taxon>Pseudonocardiales</taxon>
        <taxon>Pseudonocardiaceae</taxon>
        <taxon>Labedaea</taxon>
    </lineage>
</organism>
<evidence type="ECO:0000256" key="1">
    <source>
        <dbReference type="ARBA" id="ARBA00022603"/>
    </source>
</evidence>
<keyword evidence="3" id="KW-0949">S-adenosyl-L-methionine</keyword>
<evidence type="ECO:0000256" key="3">
    <source>
        <dbReference type="ARBA" id="ARBA00022691"/>
    </source>
</evidence>
<gene>
    <name evidence="6" type="ORF">EV186_10775</name>
</gene>
<dbReference type="EMBL" id="SNXZ01000007">
    <property type="protein sequence ID" value="TDP92860.1"/>
    <property type="molecule type" value="Genomic_DNA"/>
</dbReference>
<evidence type="ECO:0000313" key="7">
    <source>
        <dbReference type="Proteomes" id="UP000295444"/>
    </source>
</evidence>
<dbReference type="GO" id="GO:0032259">
    <property type="term" value="P:methylation"/>
    <property type="evidence" value="ECO:0007669"/>
    <property type="project" value="UniProtKB-KW"/>
</dbReference>
<dbReference type="RefSeq" id="WP_166659421.1">
    <property type="nucleotide sequence ID" value="NZ_SNXZ01000007.1"/>
</dbReference>